<dbReference type="NCBIfam" id="TIGR00374">
    <property type="entry name" value="flippase-like domain"/>
    <property type="match status" value="1"/>
</dbReference>
<organism evidence="7">
    <name type="scientific">Candidatus Atribacter allofermentans</name>
    <dbReference type="NCBI Taxonomy" id="1852833"/>
    <lineage>
        <taxon>Bacteria</taxon>
        <taxon>Pseudomonadati</taxon>
        <taxon>Atribacterota</taxon>
        <taxon>Atribacteria</taxon>
        <taxon>Atribacterales</taxon>
        <taxon>Atribacteraceae</taxon>
        <taxon>Atribacter</taxon>
    </lineage>
</organism>
<evidence type="ECO:0000256" key="5">
    <source>
        <dbReference type="ARBA" id="ARBA00023136"/>
    </source>
</evidence>
<feature type="transmembrane region" description="Helical" evidence="6">
    <location>
        <begin position="136"/>
        <end position="160"/>
    </location>
</feature>
<dbReference type="Pfam" id="PF03706">
    <property type="entry name" value="LPG_synthase_TM"/>
    <property type="match status" value="1"/>
</dbReference>
<comment type="caution">
    <text evidence="7">The sequence shown here is derived from an EMBL/GenBank/DDBJ whole genome shotgun (WGS) entry which is preliminary data.</text>
</comment>
<dbReference type="PANTHER" id="PTHR37693">
    <property type="entry name" value="PHOSPHATIDYLGLYCEROL LYSYLTRANSFERASE"/>
    <property type="match status" value="1"/>
</dbReference>
<dbReference type="GO" id="GO:0005886">
    <property type="term" value="C:plasma membrane"/>
    <property type="evidence" value="ECO:0007669"/>
    <property type="project" value="UniProtKB-SubCell"/>
</dbReference>
<evidence type="ECO:0008006" key="8">
    <source>
        <dbReference type="Google" id="ProtNLM"/>
    </source>
</evidence>
<keyword evidence="4 6" id="KW-1133">Transmembrane helix</keyword>
<keyword evidence="5 6" id="KW-0472">Membrane</keyword>
<comment type="subcellular location">
    <subcellularLocation>
        <location evidence="1">Cell membrane</location>
        <topology evidence="1">Multi-pass membrane protein</topology>
    </subcellularLocation>
</comment>
<feature type="transmembrane region" description="Helical" evidence="6">
    <location>
        <begin position="26"/>
        <end position="46"/>
    </location>
</feature>
<accession>A0A1V5T2K0</accession>
<feature type="transmembrane region" description="Helical" evidence="6">
    <location>
        <begin position="58"/>
        <end position="81"/>
    </location>
</feature>
<feature type="transmembrane region" description="Helical" evidence="6">
    <location>
        <begin position="282"/>
        <end position="302"/>
    </location>
</feature>
<dbReference type="EMBL" id="MWBQ01000025">
    <property type="protein sequence ID" value="OQA61015.1"/>
    <property type="molecule type" value="Genomic_DNA"/>
</dbReference>
<keyword evidence="3 6" id="KW-0812">Transmembrane</keyword>
<keyword evidence="2" id="KW-1003">Cell membrane</keyword>
<protein>
    <recommendedName>
        <fullName evidence="8">Phosphatidylglycerol lysyltransferase</fullName>
    </recommendedName>
</protein>
<dbReference type="PANTHER" id="PTHR37693:SF1">
    <property type="entry name" value="INTEGRAL MEMBRANE PROTEIN"/>
    <property type="match status" value="1"/>
</dbReference>
<name>A0A1V5T2K0_9BACT</name>
<feature type="transmembrane region" description="Helical" evidence="6">
    <location>
        <begin position="322"/>
        <end position="346"/>
    </location>
</feature>
<sequence>MENHKRRSGLMYEHEQYEPSKLRKQIILSILISLGTTIFIFSIISFRGISIDLSVFRVEWLVCGIIFLILAWIVDAVRVYLSSRAWNKTITFGQALKTVLSGYFMSTITPSATGGTPAQMYVLGRSGLTWGEAGSLVVVCGILYQVSLLLLIVVFIFLFDIRVALQGILLKLLYTFAIFYSIIMFLLFYFLYRPQVLYRLTNWGINFVKRYFRKAKFSEAAVRAWVEEFFDDFRRGFSILFLKKPQYLAWNLGCYIIYFILFFSVGFCILKALGVNSPYLRVISAQIPLYYIFGFIPTPGASGGVELTVTSVFLRFAGPQRVGMYILLWRIATFYFPLFLGGYAFFRIITGTKKPTVEKYCSQLPREEKND</sequence>
<dbReference type="InterPro" id="IPR022791">
    <property type="entry name" value="L-PG_synthase/AglD"/>
</dbReference>
<gene>
    <name evidence="7" type="ORF">BWY41_00409</name>
</gene>
<evidence type="ECO:0000256" key="6">
    <source>
        <dbReference type="SAM" id="Phobius"/>
    </source>
</evidence>
<feature type="transmembrane region" description="Helical" evidence="6">
    <location>
        <begin position="172"/>
        <end position="192"/>
    </location>
</feature>
<proteinExistence type="predicted"/>
<reference evidence="7" key="1">
    <citation type="submission" date="2017-02" db="EMBL/GenBank/DDBJ databases">
        <title>Delving into the versatile metabolic prowess of the omnipresent phylum Bacteroidetes.</title>
        <authorList>
            <person name="Nobu M.K."/>
            <person name="Mei R."/>
            <person name="Narihiro T."/>
            <person name="Kuroda K."/>
            <person name="Liu W.-T."/>
        </authorList>
    </citation>
    <scope>NUCLEOTIDE SEQUENCE</scope>
    <source>
        <strain evidence="7">ADurb.Bin276</strain>
    </source>
</reference>
<dbReference type="Proteomes" id="UP000485569">
    <property type="component" value="Unassembled WGS sequence"/>
</dbReference>
<evidence type="ECO:0000313" key="7">
    <source>
        <dbReference type="EMBL" id="OQA61015.1"/>
    </source>
</evidence>
<feature type="transmembrane region" description="Helical" evidence="6">
    <location>
        <begin position="247"/>
        <end position="270"/>
    </location>
</feature>
<evidence type="ECO:0000256" key="4">
    <source>
        <dbReference type="ARBA" id="ARBA00022989"/>
    </source>
</evidence>
<feature type="transmembrane region" description="Helical" evidence="6">
    <location>
        <begin position="102"/>
        <end position="124"/>
    </location>
</feature>
<evidence type="ECO:0000256" key="2">
    <source>
        <dbReference type="ARBA" id="ARBA00022475"/>
    </source>
</evidence>
<dbReference type="AlphaFoldDB" id="A0A1V5T2K0"/>
<evidence type="ECO:0000256" key="3">
    <source>
        <dbReference type="ARBA" id="ARBA00022692"/>
    </source>
</evidence>
<evidence type="ECO:0000256" key="1">
    <source>
        <dbReference type="ARBA" id="ARBA00004651"/>
    </source>
</evidence>